<accession>A0ABT5L8P9</accession>
<feature type="binding site" evidence="9">
    <location>
        <position position="241"/>
    </location>
    <ligand>
        <name>Zn(2+)</name>
        <dbReference type="ChEBI" id="CHEBI:29105"/>
        <label>1</label>
    </ligand>
</feature>
<dbReference type="RefSeq" id="WP_273585232.1">
    <property type="nucleotide sequence ID" value="NZ_JANHJP010000003.1"/>
</dbReference>
<dbReference type="Gene3D" id="2.40.50.100">
    <property type="match status" value="1"/>
</dbReference>
<dbReference type="InterPro" id="IPR012754">
    <property type="entry name" value="DNA-dir_RpoC_beta_prime_bact"/>
</dbReference>
<feature type="binding site" evidence="9">
    <location>
        <position position="616"/>
    </location>
    <ligand>
        <name>Mg(2+)</name>
        <dbReference type="ChEBI" id="CHEBI:18420"/>
    </ligand>
</feature>
<evidence type="ECO:0000256" key="9">
    <source>
        <dbReference type="HAMAP-Rule" id="MF_01322"/>
    </source>
</evidence>
<comment type="caution">
    <text evidence="12">The sequence shown here is derived from an EMBL/GenBank/DDBJ whole genome shotgun (WGS) entry which is preliminary data.</text>
</comment>
<dbReference type="SMART" id="SM00663">
    <property type="entry name" value="RPOLA_N"/>
    <property type="match status" value="1"/>
</dbReference>
<dbReference type="HAMAP" id="MF_01322">
    <property type="entry name" value="RNApol_bact_RpoC"/>
    <property type="match status" value="1"/>
</dbReference>
<dbReference type="Gene3D" id="4.10.860.120">
    <property type="entry name" value="RNA polymerase II, clamp domain"/>
    <property type="match status" value="1"/>
</dbReference>
<dbReference type="CDD" id="cd02655">
    <property type="entry name" value="RNAP_beta'_C"/>
    <property type="match status" value="1"/>
</dbReference>
<dbReference type="Pfam" id="PF04998">
    <property type="entry name" value="RNA_pol_Rpb1_5"/>
    <property type="match status" value="1"/>
</dbReference>
<dbReference type="InterPro" id="IPR042102">
    <property type="entry name" value="RNA_pol_Rpb1_3_sf"/>
</dbReference>
<feature type="binding site" evidence="9">
    <location>
        <position position="226"/>
    </location>
    <ligand>
        <name>Zn(2+)</name>
        <dbReference type="ChEBI" id="CHEBI:29105"/>
        <label>1</label>
    </ligand>
</feature>
<evidence type="ECO:0000256" key="8">
    <source>
        <dbReference type="ARBA" id="ARBA00048552"/>
    </source>
</evidence>
<dbReference type="InterPro" id="IPR007080">
    <property type="entry name" value="RNA_pol_Rpb1_1"/>
</dbReference>
<dbReference type="EC" id="2.7.7.6" evidence="9"/>
<dbReference type="Pfam" id="PF04997">
    <property type="entry name" value="RNA_pol_Rpb1_1"/>
    <property type="match status" value="1"/>
</dbReference>
<dbReference type="Gene3D" id="1.10.274.100">
    <property type="entry name" value="RNA polymerase Rpb1, domain 3"/>
    <property type="match status" value="1"/>
</dbReference>
<keyword evidence="7 9" id="KW-0804">Transcription</keyword>
<comment type="subunit">
    <text evidence="9">The RNAP catalytic core consists of 2 alpha, 1 beta, 1 beta' and 1 omega subunit. When a sigma factor is associated with the core the holoenzyme is formed, which can initiate transcription.</text>
</comment>
<dbReference type="InterPro" id="IPR007081">
    <property type="entry name" value="RNA_pol_Rpb1_5"/>
</dbReference>
<dbReference type="Pfam" id="PF04983">
    <property type="entry name" value="RNA_pol_Rpb1_3"/>
    <property type="match status" value="1"/>
</dbReference>
<evidence type="ECO:0000313" key="13">
    <source>
        <dbReference type="Proteomes" id="UP001221763"/>
    </source>
</evidence>
<reference evidence="12 13" key="1">
    <citation type="journal article" date="2023" name="Plant">
        <title>Draft Genome Sequence Resource of CBPPT1, a 'Candidatus Phytoplasma trifolii'-Related Strain Associated with Potato Purple Top Disease in the Columbia Basin, U.S.A.</title>
        <authorList>
            <person name="Wei W."/>
            <person name="Shao J."/>
            <person name="Bottner-Parker K.D."/>
            <person name="Zhao Y."/>
        </authorList>
    </citation>
    <scope>NUCLEOTIDE SEQUENCE [LARGE SCALE GENOMIC DNA]</scope>
    <source>
        <strain evidence="12 13">CBPPT1</strain>
    </source>
</reference>
<dbReference type="SUPFAM" id="SSF64484">
    <property type="entry name" value="beta and beta-prime subunits of DNA dependent RNA-polymerase"/>
    <property type="match status" value="1"/>
</dbReference>
<feature type="binding site" evidence="9">
    <location>
        <position position="1073"/>
    </location>
    <ligand>
        <name>Zn(2+)</name>
        <dbReference type="ChEBI" id="CHEBI:29105"/>
        <label>2</label>
    </ligand>
</feature>
<keyword evidence="13" id="KW-1185">Reference proteome</keyword>
<dbReference type="Gene3D" id="2.40.40.20">
    <property type="match status" value="1"/>
</dbReference>
<dbReference type="Gene3D" id="1.10.132.30">
    <property type="match status" value="1"/>
</dbReference>
<dbReference type="InterPro" id="IPR007083">
    <property type="entry name" value="RNA_pol_Rpb1_4"/>
</dbReference>
<dbReference type="CDD" id="cd01609">
    <property type="entry name" value="RNAP_beta'_N"/>
    <property type="match status" value="1"/>
</dbReference>
<proteinExistence type="inferred from homology"/>
<keyword evidence="6 9" id="KW-0479">Metal-binding</keyword>
<feature type="binding site" evidence="9">
    <location>
        <position position="614"/>
    </location>
    <ligand>
        <name>Mg(2+)</name>
        <dbReference type="ChEBI" id="CHEBI:18420"/>
    </ligand>
</feature>
<evidence type="ECO:0000256" key="2">
    <source>
        <dbReference type="ARBA" id="ARBA00006460"/>
    </source>
</evidence>
<evidence type="ECO:0000256" key="1">
    <source>
        <dbReference type="ARBA" id="ARBA00004026"/>
    </source>
</evidence>
<evidence type="ECO:0000256" key="4">
    <source>
        <dbReference type="ARBA" id="ARBA00022679"/>
    </source>
</evidence>
<sequence>MDLNIKIEEFNVKQITLETLKSIGINFLKDFNSYTLKDLKSLLNKDCFLDIIPILKDNCLPENLENLNLTENIILTLYKNKIKTCRDLLEADPHFIYYLFKNEDSSYWQNIRDFFILYERNFKIKQDYLEEINQLNSETKKNDSSEPTNNSFNQQNNKQSYFDKKYGNREYEYFKIRLASPDEIEKWSYGEIVNYETINYRTAKPEMGGLFCPRIFGPSKDFQCACLKKQLSMSSKVCPKCGVEITEQKVRRERMGHIKLASPVVHTWYLNSSPSRLAVLLGIKAKELLEIVYYASYIVISPGNTDLEKKQIISGIQYEEHSKNSINFVAYTGAKAIKKLLEELDLNAKIAELKKLLKYVSKQKRDNIIKRLEILISFNKSDNKPEWMVMDVLPILPADLRPIVPLDGGRFATTDINDLYRRILNRNNRLKKHKQQKAPTLIINNEKRMLQEAVDVLFDNVKVNKKNTSNMEKNKTLKSLSEMLRGKQGRFRQNLLGKRVDYSGRSVIIVGPELKIHQCGIPRIMAVILFKPFILNKLQEVKGIDRRSATTLYDKMNEYVFEVLEEVVKEHPVLLNRAPTLHRLGIQAFEPKLIDGKAIKLHPLVTPAFNADFDGDQMAVYLPLSLEAQAEARLLMLVSNNILDPKNGNPVLSPSQDMVLGNYYLTIEEKKDRIIGGFNSNIKTQEHRYKHRNQGKIFSDLKEAELAFYNKEIHLHTKILIKTSNVNSSFTKEQKEKYLVTTLGKLIFNNILPSDFPYIQEPTLFNLEVRTPDCYFISKGVNPDKILSDSLDIEPFKKRFVSMIIDRVFKKSNITETSKMLDDIKDLGFKYSTIAGITISHSDINVYSKKEKLLDIVENKIIEIEKFYDNGFLTLSEKKNLVIQEWKTVRDSIQEGLMKEFDKDNNLFMISDSGARGNTSNFSQLSGMRGLMNSPRGEILEIPVKNSFKEGLTVSEFFISTHGARKVSTDTALKTAESGYLTRRLVDVAQDNIITQEDCGSDKGFVIQSIKRDDKEIISLGQRIFSRFAAEDILDPQTGQVILKKNEMIDKEIVEKVISLKIDKVKIRSALTCNSEHGICGKCYGLNLANNKNVEIGEAVGVIAAQSIGEPGTQLTMRTFHTGGVLAVSDITQGLPRIQELFEARKPKGKAVISEYDGIVEDIKNIDSYFSQIIVSSEHDKDKKCIYDVYSNSEILIQKNTHVYAGQKLTTGSIDLRELLRVSNVEETQKYILEEVQKVYQSQSVTINDKHIEIIIRQMFKQILIIYEGDTDFLPGTEVTLKQFKQVNLEMLKQNKKLAVGRPILLGITRSSLKSDSFLSAASFQETTKILIDAAIKGQSDYLYGLKENVIIGGLIPAGTGILESTNFEYPLTEKKENHLD</sequence>
<gene>
    <name evidence="9" type="primary">rpoC</name>
    <name evidence="12" type="ORF">M8044_000234</name>
</gene>
<dbReference type="EMBL" id="JANHJP010000003">
    <property type="protein sequence ID" value="MDC9032015.1"/>
    <property type="molecule type" value="Genomic_DNA"/>
</dbReference>
<dbReference type="Proteomes" id="UP001221763">
    <property type="component" value="Unassembled WGS sequence"/>
</dbReference>
<dbReference type="Gene3D" id="1.10.40.90">
    <property type="match status" value="1"/>
</dbReference>
<comment type="function">
    <text evidence="1 9 10">DNA-dependent RNA polymerase catalyzes the transcription of DNA into RNA using the four ribonucleoside triphosphates as substrates.</text>
</comment>
<feature type="binding site" evidence="9">
    <location>
        <position position="238"/>
    </location>
    <ligand>
        <name>Zn(2+)</name>
        <dbReference type="ChEBI" id="CHEBI:29105"/>
        <label>1</label>
    </ligand>
</feature>
<dbReference type="NCBIfam" id="TIGR02386">
    <property type="entry name" value="rpoC_TIGR"/>
    <property type="match status" value="1"/>
</dbReference>
<keyword evidence="9" id="KW-0862">Zinc</keyword>
<comment type="cofactor">
    <cofactor evidence="9">
        <name>Zn(2+)</name>
        <dbReference type="ChEBI" id="CHEBI:29105"/>
    </cofactor>
    <text evidence="9">Binds 2 Zn(2+) ions per subunit.</text>
</comment>
<dbReference type="PANTHER" id="PTHR19376">
    <property type="entry name" value="DNA-DIRECTED RNA POLYMERASE"/>
    <property type="match status" value="1"/>
</dbReference>
<feature type="domain" description="RNA polymerase N-terminal" evidence="11">
    <location>
        <begin position="386"/>
        <end position="666"/>
    </location>
</feature>
<dbReference type="Gene3D" id="1.10.1790.20">
    <property type="match status" value="1"/>
</dbReference>
<evidence type="ECO:0000256" key="6">
    <source>
        <dbReference type="ARBA" id="ARBA00022723"/>
    </source>
</evidence>
<name>A0ABT5L8P9_9MOLU</name>
<evidence type="ECO:0000313" key="12">
    <source>
        <dbReference type="EMBL" id="MDC9032015.1"/>
    </source>
</evidence>
<keyword evidence="4 9" id="KW-0808">Transferase</keyword>
<evidence type="ECO:0000256" key="3">
    <source>
        <dbReference type="ARBA" id="ARBA00022478"/>
    </source>
</evidence>
<comment type="catalytic activity">
    <reaction evidence="8 9 10">
        <text>RNA(n) + a ribonucleoside 5'-triphosphate = RNA(n+1) + diphosphate</text>
        <dbReference type="Rhea" id="RHEA:21248"/>
        <dbReference type="Rhea" id="RHEA-COMP:14527"/>
        <dbReference type="Rhea" id="RHEA-COMP:17342"/>
        <dbReference type="ChEBI" id="CHEBI:33019"/>
        <dbReference type="ChEBI" id="CHEBI:61557"/>
        <dbReference type="ChEBI" id="CHEBI:140395"/>
        <dbReference type="EC" id="2.7.7.6"/>
    </reaction>
</comment>
<feature type="binding site" evidence="9">
    <location>
        <position position="999"/>
    </location>
    <ligand>
        <name>Zn(2+)</name>
        <dbReference type="ChEBI" id="CHEBI:29105"/>
        <label>2</label>
    </ligand>
</feature>
<protein>
    <recommendedName>
        <fullName evidence="9">DNA-directed RNA polymerase subunit beta'</fullName>
        <shortName evidence="9">RNAP subunit beta'</shortName>
        <ecNumber evidence="9">2.7.7.6</ecNumber>
    </recommendedName>
    <alternativeName>
        <fullName evidence="9">RNA polymerase subunit beta'</fullName>
    </alternativeName>
    <alternativeName>
        <fullName evidence="9">Transcriptase subunit beta'</fullName>
    </alternativeName>
</protein>
<dbReference type="Gene3D" id="1.10.150.390">
    <property type="match status" value="1"/>
</dbReference>
<feature type="binding site" evidence="9">
    <location>
        <position position="1080"/>
    </location>
    <ligand>
        <name>Zn(2+)</name>
        <dbReference type="ChEBI" id="CHEBI:29105"/>
        <label>2</label>
    </ligand>
</feature>
<dbReference type="Pfam" id="PF05000">
    <property type="entry name" value="RNA_pol_Rpb1_4"/>
    <property type="match status" value="1"/>
</dbReference>
<comment type="cofactor">
    <cofactor evidence="9">
        <name>Mg(2+)</name>
        <dbReference type="ChEBI" id="CHEBI:18420"/>
    </cofactor>
    <text evidence="9">Binds 1 Mg(2+) ion per subunit.</text>
</comment>
<dbReference type="PANTHER" id="PTHR19376:SF54">
    <property type="entry name" value="DNA-DIRECTED RNA POLYMERASE SUBUNIT BETA"/>
    <property type="match status" value="1"/>
</dbReference>
<keyword evidence="5 9" id="KW-0548">Nucleotidyltransferase</keyword>
<keyword evidence="9" id="KW-0460">Magnesium</keyword>
<dbReference type="GO" id="GO:0000428">
    <property type="term" value="C:DNA-directed RNA polymerase complex"/>
    <property type="evidence" value="ECO:0007669"/>
    <property type="project" value="UniProtKB-KW"/>
</dbReference>
<dbReference type="InterPro" id="IPR045867">
    <property type="entry name" value="DNA-dir_RpoC_beta_prime"/>
</dbReference>
<keyword evidence="3 9" id="KW-0240">DNA-directed RNA polymerase</keyword>
<feature type="binding site" evidence="9">
    <location>
        <position position="224"/>
    </location>
    <ligand>
        <name>Zn(2+)</name>
        <dbReference type="ChEBI" id="CHEBI:29105"/>
        <label>1</label>
    </ligand>
</feature>
<dbReference type="InterPro" id="IPR000722">
    <property type="entry name" value="RNA_pol_asu"/>
</dbReference>
<comment type="similarity">
    <text evidence="2 9 10">Belongs to the RNA polymerase beta' chain family.</text>
</comment>
<evidence type="ECO:0000256" key="5">
    <source>
        <dbReference type="ARBA" id="ARBA00022695"/>
    </source>
</evidence>
<organism evidence="12 13">
    <name type="scientific">Columbia Basin potato purple top phytoplasma</name>
    <dbReference type="NCBI Taxonomy" id="307134"/>
    <lineage>
        <taxon>Bacteria</taxon>
        <taxon>Bacillati</taxon>
        <taxon>Mycoplasmatota</taxon>
        <taxon>Mollicutes</taxon>
        <taxon>Acholeplasmatales</taxon>
        <taxon>Acholeplasmataceae</taxon>
        <taxon>Candidatus Phytoplasma</taxon>
        <taxon>16SrVI (Clover proliferation group)</taxon>
    </lineage>
</organism>
<dbReference type="InterPro" id="IPR044893">
    <property type="entry name" value="RNA_pol_Rpb1_clamp_domain"/>
</dbReference>
<dbReference type="Pfam" id="PF00623">
    <property type="entry name" value="RNA_pol_Rpb1_2"/>
    <property type="match status" value="2"/>
</dbReference>
<feature type="binding site" evidence="9">
    <location>
        <position position="1083"/>
    </location>
    <ligand>
        <name>Zn(2+)</name>
        <dbReference type="ChEBI" id="CHEBI:29105"/>
        <label>2</label>
    </ligand>
</feature>
<evidence type="ECO:0000256" key="7">
    <source>
        <dbReference type="ARBA" id="ARBA00023163"/>
    </source>
</evidence>
<dbReference type="InterPro" id="IPR007066">
    <property type="entry name" value="RNA_pol_Rpb1_3"/>
</dbReference>
<feature type="binding site" evidence="9">
    <location>
        <position position="612"/>
    </location>
    <ligand>
        <name>Mg(2+)</name>
        <dbReference type="ChEBI" id="CHEBI:18420"/>
    </ligand>
</feature>
<dbReference type="InterPro" id="IPR006592">
    <property type="entry name" value="RNA_pol_N"/>
</dbReference>
<dbReference type="InterPro" id="IPR038120">
    <property type="entry name" value="Rpb1_funnel_sf"/>
</dbReference>
<evidence type="ECO:0000256" key="10">
    <source>
        <dbReference type="RuleBase" id="RU004279"/>
    </source>
</evidence>
<evidence type="ECO:0000259" key="11">
    <source>
        <dbReference type="SMART" id="SM00663"/>
    </source>
</evidence>